<protein>
    <submittedName>
        <fullName evidence="1">Uncharacterized protein</fullName>
    </submittedName>
</protein>
<evidence type="ECO:0000313" key="2">
    <source>
        <dbReference type="Proteomes" id="UP000265618"/>
    </source>
</evidence>
<proteinExistence type="predicted"/>
<keyword evidence="2" id="KW-1185">Reference proteome</keyword>
<accession>A0A9K3GNM7</accession>
<feature type="non-terminal residue" evidence="1">
    <location>
        <position position="1"/>
    </location>
</feature>
<dbReference type="Proteomes" id="UP000265618">
    <property type="component" value="Unassembled WGS sequence"/>
</dbReference>
<evidence type="ECO:0000313" key="1">
    <source>
        <dbReference type="EMBL" id="GIQ88920.1"/>
    </source>
</evidence>
<comment type="caution">
    <text evidence="1">The sequence shown here is derived from an EMBL/GenBank/DDBJ whole genome shotgun (WGS) entry which is preliminary data.</text>
</comment>
<dbReference type="AlphaFoldDB" id="A0A9K3GNM7"/>
<gene>
    <name evidence="1" type="ORF">KIPB_011273</name>
</gene>
<dbReference type="EMBL" id="BDIP01004519">
    <property type="protein sequence ID" value="GIQ88920.1"/>
    <property type="molecule type" value="Genomic_DNA"/>
</dbReference>
<organism evidence="1 2">
    <name type="scientific">Kipferlia bialata</name>
    <dbReference type="NCBI Taxonomy" id="797122"/>
    <lineage>
        <taxon>Eukaryota</taxon>
        <taxon>Metamonada</taxon>
        <taxon>Carpediemonas-like organisms</taxon>
        <taxon>Kipferlia</taxon>
    </lineage>
</organism>
<name>A0A9K3GNM7_9EUKA</name>
<reference evidence="1 2" key="1">
    <citation type="journal article" date="2018" name="PLoS ONE">
        <title>The draft genome of Kipferlia bialata reveals reductive genome evolution in fornicate parasites.</title>
        <authorList>
            <person name="Tanifuji G."/>
            <person name="Takabayashi S."/>
            <person name="Kume K."/>
            <person name="Takagi M."/>
            <person name="Nakayama T."/>
            <person name="Kamikawa R."/>
            <person name="Inagaki Y."/>
            <person name="Hashimoto T."/>
        </authorList>
    </citation>
    <scope>NUCLEOTIDE SEQUENCE [LARGE SCALE GENOMIC DNA]</scope>
    <source>
        <strain evidence="1">NY0173</strain>
    </source>
</reference>
<sequence length="39" mass="4320">MRIQVISDIHAEFLARKSAEFDAYLTQVLDGQAEVAVLA</sequence>